<reference evidence="1 2" key="1">
    <citation type="submission" date="2018-07" db="EMBL/GenBank/DDBJ databases">
        <title>A high quality draft genome assembly of the barn swallow (H. rustica rustica).</title>
        <authorList>
            <person name="Formenti G."/>
            <person name="Chiara M."/>
            <person name="Poveda L."/>
            <person name="Francoijs K.-J."/>
            <person name="Bonisoli-Alquati A."/>
            <person name="Canova L."/>
            <person name="Gianfranceschi L."/>
            <person name="Horner D.S."/>
            <person name="Saino N."/>
        </authorList>
    </citation>
    <scope>NUCLEOTIDE SEQUENCE [LARGE SCALE GENOMIC DNA]</scope>
    <source>
        <strain evidence="1">Chelidonia</strain>
        <tissue evidence="1">Blood</tissue>
    </source>
</reference>
<dbReference type="EMBL" id="QRBI01000112">
    <property type="protein sequence ID" value="RMC09986.1"/>
    <property type="molecule type" value="Genomic_DNA"/>
</dbReference>
<comment type="caution">
    <text evidence="1">The sequence shown here is derived from an EMBL/GenBank/DDBJ whole genome shotgun (WGS) entry which is preliminary data.</text>
</comment>
<gene>
    <name evidence="1" type="ORF">DUI87_12776</name>
</gene>
<sequence length="96" mass="10567">MPGWKKNIPICLQAEPERGKPPLLALLHPQSIPPFSVIINRLSELPQLKVLPEELRRPCCSPVVAGGEEQPGADRCFISPEKVFLASEQSQDGSKK</sequence>
<proteinExistence type="predicted"/>
<dbReference type="Proteomes" id="UP000269221">
    <property type="component" value="Unassembled WGS sequence"/>
</dbReference>
<dbReference type="AlphaFoldDB" id="A0A3M0K9X5"/>
<protein>
    <submittedName>
        <fullName evidence="1">Uncharacterized protein</fullName>
    </submittedName>
</protein>
<evidence type="ECO:0000313" key="2">
    <source>
        <dbReference type="Proteomes" id="UP000269221"/>
    </source>
</evidence>
<dbReference type="OrthoDB" id="10668167at2759"/>
<organism evidence="1 2">
    <name type="scientific">Hirundo rustica rustica</name>
    <dbReference type="NCBI Taxonomy" id="333673"/>
    <lineage>
        <taxon>Eukaryota</taxon>
        <taxon>Metazoa</taxon>
        <taxon>Chordata</taxon>
        <taxon>Craniata</taxon>
        <taxon>Vertebrata</taxon>
        <taxon>Euteleostomi</taxon>
        <taxon>Archelosauria</taxon>
        <taxon>Archosauria</taxon>
        <taxon>Dinosauria</taxon>
        <taxon>Saurischia</taxon>
        <taxon>Theropoda</taxon>
        <taxon>Coelurosauria</taxon>
        <taxon>Aves</taxon>
        <taxon>Neognathae</taxon>
        <taxon>Neoaves</taxon>
        <taxon>Telluraves</taxon>
        <taxon>Australaves</taxon>
        <taxon>Passeriformes</taxon>
        <taxon>Sylvioidea</taxon>
        <taxon>Hirundinidae</taxon>
        <taxon>Hirundo</taxon>
    </lineage>
</organism>
<keyword evidence="2" id="KW-1185">Reference proteome</keyword>
<name>A0A3M0K9X5_HIRRU</name>
<evidence type="ECO:0000313" key="1">
    <source>
        <dbReference type="EMBL" id="RMC09986.1"/>
    </source>
</evidence>
<accession>A0A3M0K9X5</accession>